<feature type="domain" description="DUF6819" evidence="2">
    <location>
        <begin position="486"/>
        <end position="591"/>
    </location>
</feature>
<accession>A0AAQ1UJX9</accession>
<evidence type="ECO:0000259" key="1">
    <source>
        <dbReference type="Pfam" id="PF16314"/>
    </source>
</evidence>
<dbReference type="EMBL" id="UGTJ01000001">
    <property type="protein sequence ID" value="SUB80777.1"/>
    <property type="molecule type" value="Genomic_DNA"/>
</dbReference>
<protein>
    <recommendedName>
        <fullName evidence="5">DUF4954 domain-containing protein</fullName>
    </recommendedName>
</protein>
<evidence type="ECO:0000313" key="4">
    <source>
        <dbReference type="Proteomes" id="UP000255283"/>
    </source>
</evidence>
<comment type="caution">
    <text evidence="3">The sequence shown here is derived from an EMBL/GenBank/DDBJ whole genome shotgun (WGS) entry which is preliminary data.</text>
</comment>
<dbReference type="AlphaFoldDB" id="A0AAQ1UJX9"/>
<dbReference type="Pfam" id="PF16314">
    <property type="entry name" value="DUF4954"/>
    <property type="match status" value="1"/>
</dbReference>
<dbReference type="SUPFAM" id="SSF51161">
    <property type="entry name" value="Trimeric LpxA-like enzymes"/>
    <property type="match status" value="1"/>
</dbReference>
<evidence type="ECO:0000313" key="3">
    <source>
        <dbReference type="EMBL" id="SUB80777.1"/>
    </source>
</evidence>
<proteinExistence type="predicted"/>
<dbReference type="InterPro" id="IPR049208">
    <property type="entry name" value="DUF6819"/>
</dbReference>
<dbReference type="InterPro" id="IPR032533">
    <property type="entry name" value="DUF4954"/>
</dbReference>
<dbReference type="Proteomes" id="UP000255283">
    <property type="component" value="Unassembled WGS sequence"/>
</dbReference>
<dbReference type="Pfam" id="PF20683">
    <property type="entry name" value="DUF6819"/>
    <property type="match status" value="1"/>
</dbReference>
<gene>
    <name evidence="3" type="ORF">NCTC13063_02074</name>
</gene>
<dbReference type="RefSeq" id="WP_115154046.1">
    <property type="nucleotide sequence ID" value="NZ_DBFWLE010000027.1"/>
</dbReference>
<reference evidence="3 4" key="1">
    <citation type="submission" date="2018-06" db="EMBL/GenBank/DDBJ databases">
        <authorList>
            <consortium name="Pathogen Informatics"/>
            <person name="Doyle S."/>
        </authorList>
    </citation>
    <scope>NUCLEOTIDE SEQUENCE [LARGE SCALE GENOMIC DNA]</scope>
    <source>
        <strain evidence="3 4">NCTC13063</strain>
    </source>
</reference>
<organism evidence="3 4">
    <name type="scientific">Segatella buccae</name>
    <dbReference type="NCBI Taxonomy" id="28126"/>
    <lineage>
        <taxon>Bacteria</taxon>
        <taxon>Pseudomonadati</taxon>
        <taxon>Bacteroidota</taxon>
        <taxon>Bacteroidia</taxon>
        <taxon>Bacteroidales</taxon>
        <taxon>Prevotellaceae</taxon>
        <taxon>Segatella</taxon>
    </lineage>
</organism>
<sequence>MQEDYRSLSVEEIEILEQNGCSAEDWTTINVAEDFRAEHIRNVSCYGEINLGVFDKSIEIEEGFFRHTGISNAVLKDVTIGDNCLIEGVGNYISNYDIGEECYISNIGRLSSTADATFGQGNTVSVLNEAGTGNAVIFSRLSAQLAALMVRHAGDRNFQAALRSLIKSHIESTRPRRGQIGYRVKIVNTTEMVNVVVSDDCEISGATRLSECSILGTADAGTYVGHNVMIDNSVVQAGSSILDGAKIDNCFVGEACHIGKGASAEASLFFANSYLDNGEACAAFCGPFTVSHHKSTLLIGGAYSFYNAGSNTNFSNHAYKLGPVHWGTMERGSKTASGAHLLWPATIGAFSMCMGKIQTHPAVKNLPFSYIFGAGDTTYLVPGRNLTTVGTYRDTDKWPRRDRRPRMSRESLVCFDWLSPFTVLECIRGKRTLETLRAEQGENMASYVYGGCIIRNQSLQRGIKYYDMAIRLFLGEEIGQHAIELPESSIGTGEWSDLSGLLMPESEEQQMVDDLCSGALNDLQLVEARFAETFRKYEDYKWAWTYRAAIDYYGLETLTEEDAERIAREYERAHTEWINAIKYDAEREFALGDMEEEELNRFLDKLRG</sequence>
<dbReference type="Gene3D" id="2.160.10.10">
    <property type="entry name" value="Hexapeptide repeat proteins"/>
    <property type="match status" value="1"/>
</dbReference>
<dbReference type="InterPro" id="IPR011004">
    <property type="entry name" value="Trimer_LpxA-like_sf"/>
</dbReference>
<name>A0AAQ1UJX9_9BACT</name>
<feature type="domain" description="DUF4954" evidence="1">
    <location>
        <begin position="5"/>
        <end position="436"/>
    </location>
</feature>
<evidence type="ECO:0000259" key="2">
    <source>
        <dbReference type="Pfam" id="PF20683"/>
    </source>
</evidence>
<evidence type="ECO:0008006" key="5">
    <source>
        <dbReference type="Google" id="ProtNLM"/>
    </source>
</evidence>